<accession>A0A7T8KIC7</accession>
<gene>
    <name evidence="1" type="ORF">FKW44_001190</name>
</gene>
<feature type="non-terminal residue" evidence="1">
    <location>
        <position position="60"/>
    </location>
</feature>
<evidence type="ECO:0000313" key="1">
    <source>
        <dbReference type="EMBL" id="QQP56505.1"/>
    </source>
</evidence>
<dbReference type="Proteomes" id="UP000595437">
    <property type="component" value="Chromosome 1"/>
</dbReference>
<dbReference type="AlphaFoldDB" id="A0A7T8KIC7"/>
<proteinExistence type="predicted"/>
<reference evidence="2" key="1">
    <citation type="submission" date="2021-01" db="EMBL/GenBank/DDBJ databases">
        <title>Caligus Genome Assembly.</title>
        <authorList>
            <person name="Gallardo-Escarate C."/>
        </authorList>
    </citation>
    <scope>NUCLEOTIDE SEQUENCE [LARGE SCALE GENOMIC DNA]</scope>
</reference>
<dbReference type="EMBL" id="CP045890">
    <property type="protein sequence ID" value="QQP56505.1"/>
    <property type="molecule type" value="Genomic_DNA"/>
</dbReference>
<evidence type="ECO:0000313" key="2">
    <source>
        <dbReference type="Proteomes" id="UP000595437"/>
    </source>
</evidence>
<keyword evidence="2" id="KW-1185">Reference proteome</keyword>
<sequence>MWGTYGHSSALNMIHADIAWHAKVADSLPSGYATGVGDLMGLLGMGENEVTIGVPGTAAP</sequence>
<organism evidence="1 2">
    <name type="scientific">Caligus rogercresseyi</name>
    <name type="common">Sea louse</name>
    <dbReference type="NCBI Taxonomy" id="217165"/>
    <lineage>
        <taxon>Eukaryota</taxon>
        <taxon>Metazoa</taxon>
        <taxon>Ecdysozoa</taxon>
        <taxon>Arthropoda</taxon>
        <taxon>Crustacea</taxon>
        <taxon>Multicrustacea</taxon>
        <taxon>Hexanauplia</taxon>
        <taxon>Copepoda</taxon>
        <taxon>Siphonostomatoida</taxon>
        <taxon>Caligidae</taxon>
        <taxon>Caligus</taxon>
    </lineage>
</organism>
<name>A0A7T8KIC7_CALRO</name>
<protein>
    <submittedName>
        <fullName evidence="1">Uncharacterized protein</fullName>
    </submittedName>
</protein>